<dbReference type="AlphaFoldDB" id="A0A2P2M2K3"/>
<feature type="chain" id="PRO_5015131761" evidence="1">
    <location>
        <begin position="18"/>
        <end position="55"/>
    </location>
</feature>
<evidence type="ECO:0000256" key="1">
    <source>
        <dbReference type="SAM" id="SignalP"/>
    </source>
</evidence>
<sequence>MIFLFFFFWQLCDLLLPHWLFPYLSTSYYFGTLHDFILLTASNCNIQINGNSNTL</sequence>
<accession>A0A2P2M2K3</accession>
<proteinExistence type="predicted"/>
<reference evidence="2" key="1">
    <citation type="submission" date="2018-02" db="EMBL/GenBank/DDBJ databases">
        <title>Rhizophora mucronata_Transcriptome.</title>
        <authorList>
            <person name="Meera S.P."/>
            <person name="Sreeshan A."/>
            <person name="Augustine A."/>
        </authorList>
    </citation>
    <scope>NUCLEOTIDE SEQUENCE</scope>
    <source>
        <tissue evidence="2">Leaf</tissue>
    </source>
</reference>
<feature type="signal peptide" evidence="1">
    <location>
        <begin position="1"/>
        <end position="17"/>
    </location>
</feature>
<keyword evidence="1" id="KW-0732">Signal</keyword>
<name>A0A2P2M2K3_RHIMU</name>
<dbReference type="EMBL" id="GGEC01043964">
    <property type="protein sequence ID" value="MBX24448.1"/>
    <property type="molecule type" value="Transcribed_RNA"/>
</dbReference>
<evidence type="ECO:0000313" key="2">
    <source>
        <dbReference type="EMBL" id="MBX24448.1"/>
    </source>
</evidence>
<organism evidence="2">
    <name type="scientific">Rhizophora mucronata</name>
    <name type="common">Asiatic mangrove</name>
    <dbReference type="NCBI Taxonomy" id="61149"/>
    <lineage>
        <taxon>Eukaryota</taxon>
        <taxon>Viridiplantae</taxon>
        <taxon>Streptophyta</taxon>
        <taxon>Embryophyta</taxon>
        <taxon>Tracheophyta</taxon>
        <taxon>Spermatophyta</taxon>
        <taxon>Magnoliopsida</taxon>
        <taxon>eudicotyledons</taxon>
        <taxon>Gunneridae</taxon>
        <taxon>Pentapetalae</taxon>
        <taxon>rosids</taxon>
        <taxon>fabids</taxon>
        <taxon>Malpighiales</taxon>
        <taxon>Rhizophoraceae</taxon>
        <taxon>Rhizophora</taxon>
    </lineage>
</organism>
<protein>
    <submittedName>
        <fullName evidence="2">Uncharacterized protein</fullName>
    </submittedName>
</protein>